<dbReference type="EMBL" id="FOFX01000043">
    <property type="protein sequence ID" value="SEQ37186.1"/>
    <property type="molecule type" value="Genomic_DNA"/>
</dbReference>
<proteinExistence type="predicted"/>
<gene>
    <name evidence="3" type="ORF">SAMN05421510_104311</name>
</gene>
<feature type="signal peptide" evidence="2">
    <location>
        <begin position="1"/>
        <end position="19"/>
    </location>
</feature>
<evidence type="ECO:0000313" key="3">
    <source>
        <dbReference type="EMBL" id="SEQ37186.1"/>
    </source>
</evidence>
<protein>
    <recommendedName>
        <fullName evidence="5">Surface antigen</fullName>
    </recommendedName>
</protein>
<keyword evidence="2" id="KW-0732">Signal</keyword>
<feature type="region of interest" description="Disordered" evidence="1">
    <location>
        <begin position="90"/>
        <end position="126"/>
    </location>
</feature>
<dbReference type="PROSITE" id="PS51257">
    <property type="entry name" value="PROKAR_LIPOPROTEIN"/>
    <property type="match status" value="1"/>
</dbReference>
<dbReference type="Proteomes" id="UP000181998">
    <property type="component" value="Unassembled WGS sequence"/>
</dbReference>
<accession>A0A1H9FGX9</accession>
<evidence type="ECO:0000313" key="4">
    <source>
        <dbReference type="Proteomes" id="UP000181998"/>
    </source>
</evidence>
<dbReference type="RefSeq" id="WP_074721886.1">
    <property type="nucleotide sequence ID" value="NZ_FOFX01000043.1"/>
</dbReference>
<name>A0A1H9FGX9_9PROT</name>
<organism evidence="3 4">
    <name type="scientific">Nitrosomonas ureae</name>
    <dbReference type="NCBI Taxonomy" id="44577"/>
    <lineage>
        <taxon>Bacteria</taxon>
        <taxon>Pseudomonadati</taxon>
        <taxon>Pseudomonadota</taxon>
        <taxon>Betaproteobacteria</taxon>
        <taxon>Nitrosomonadales</taxon>
        <taxon>Nitrosomonadaceae</taxon>
        <taxon>Nitrosomonas</taxon>
    </lineage>
</organism>
<evidence type="ECO:0000256" key="2">
    <source>
        <dbReference type="SAM" id="SignalP"/>
    </source>
</evidence>
<dbReference type="OrthoDB" id="7507714at2"/>
<sequence>MNRKASCAMNIGTSLLIVASLGGCSALQQNHLVTGVAAVAGGGIGNRIGDSIGGKNSEWIGTGLGIIIGGFLGNEIAKYLDERDRESAAKATQDALNKPVPDTTAGDTSEPTIAWKSDHNQDVSGHTKIVKISQDTAGRECRVAEEVAYVGGREIKEQVNFCRDQNSGAWGKAQ</sequence>
<reference evidence="3 4" key="1">
    <citation type="submission" date="2016-10" db="EMBL/GenBank/DDBJ databases">
        <authorList>
            <person name="de Groot N.N."/>
        </authorList>
    </citation>
    <scope>NUCLEOTIDE SEQUENCE [LARGE SCALE GENOMIC DNA]</scope>
    <source>
        <strain evidence="3 4">Nm9</strain>
    </source>
</reference>
<evidence type="ECO:0008006" key="5">
    <source>
        <dbReference type="Google" id="ProtNLM"/>
    </source>
</evidence>
<evidence type="ECO:0000256" key="1">
    <source>
        <dbReference type="SAM" id="MobiDB-lite"/>
    </source>
</evidence>
<feature type="chain" id="PRO_5010165770" description="Surface antigen" evidence="2">
    <location>
        <begin position="20"/>
        <end position="174"/>
    </location>
</feature>
<dbReference type="AlphaFoldDB" id="A0A1H9FGX9"/>